<comment type="caution">
    <text evidence="1">The sequence shown here is derived from an EMBL/GenBank/DDBJ whole genome shotgun (WGS) entry which is preliminary data.</text>
</comment>
<accession>A0A3S5FFU9</accession>
<keyword evidence="2" id="KW-1185">Reference proteome</keyword>
<proteinExistence type="predicted"/>
<organism evidence="1 2">
    <name type="scientific">Protopolystoma xenopodis</name>
    <dbReference type="NCBI Taxonomy" id="117903"/>
    <lineage>
        <taxon>Eukaryota</taxon>
        <taxon>Metazoa</taxon>
        <taxon>Spiralia</taxon>
        <taxon>Lophotrochozoa</taxon>
        <taxon>Platyhelminthes</taxon>
        <taxon>Monogenea</taxon>
        <taxon>Polyopisthocotylea</taxon>
        <taxon>Polystomatidea</taxon>
        <taxon>Polystomatidae</taxon>
        <taxon>Protopolystoma</taxon>
    </lineage>
</organism>
<reference evidence="1" key="1">
    <citation type="submission" date="2018-11" db="EMBL/GenBank/DDBJ databases">
        <authorList>
            <consortium name="Pathogen Informatics"/>
        </authorList>
    </citation>
    <scope>NUCLEOTIDE SEQUENCE</scope>
</reference>
<gene>
    <name evidence="1" type="ORF">PXEA_LOCUS27515</name>
</gene>
<dbReference type="EMBL" id="CAAALY010246942">
    <property type="protein sequence ID" value="VEL34075.1"/>
    <property type="molecule type" value="Genomic_DNA"/>
</dbReference>
<dbReference type="Proteomes" id="UP000784294">
    <property type="component" value="Unassembled WGS sequence"/>
</dbReference>
<protein>
    <submittedName>
        <fullName evidence="1">Uncharacterized protein</fullName>
    </submittedName>
</protein>
<evidence type="ECO:0000313" key="1">
    <source>
        <dbReference type="EMBL" id="VEL34075.1"/>
    </source>
</evidence>
<name>A0A3S5FFU9_9PLAT</name>
<sequence>MPYLGILGDTRIAVLIHQPHMARVLASRGHYETKREDAKNDCRSEGENKCYGGSVNVGRNQSAAKAVFGDTTSCEHFDASGLPNYTKVS</sequence>
<evidence type="ECO:0000313" key="2">
    <source>
        <dbReference type="Proteomes" id="UP000784294"/>
    </source>
</evidence>
<dbReference type="AlphaFoldDB" id="A0A3S5FFU9"/>